<keyword evidence="4" id="KW-0862">Zinc</keyword>
<evidence type="ECO:0000256" key="7">
    <source>
        <dbReference type="SAM" id="Coils"/>
    </source>
</evidence>
<accession>A9UV49</accession>
<comment type="subcellular location">
    <subcellularLocation>
        <location evidence="1">Nucleus</location>
    </subcellularLocation>
</comment>
<dbReference type="PROSITE" id="PS00518">
    <property type="entry name" value="ZF_RING_1"/>
    <property type="match status" value="1"/>
</dbReference>
<reference evidence="10 11" key="1">
    <citation type="journal article" date="2008" name="Nature">
        <title>The genome of the choanoflagellate Monosiga brevicollis and the origin of metazoans.</title>
        <authorList>
            <consortium name="JGI Sequencing"/>
            <person name="King N."/>
            <person name="Westbrook M.J."/>
            <person name="Young S.L."/>
            <person name="Kuo A."/>
            <person name="Abedin M."/>
            <person name="Chapman J."/>
            <person name="Fairclough S."/>
            <person name="Hellsten U."/>
            <person name="Isogai Y."/>
            <person name="Letunic I."/>
            <person name="Marr M."/>
            <person name="Pincus D."/>
            <person name="Putnam N."/>
            <person name="Rokas A."/>
            <person name="Wright K.J."/>
            <person name="Zuzow R."/>
            <person name="Dirks W."/>
            <person name="Good M."/>
            <person name="Goodstein D."/>
            <person name="Lemons D."/>
            <person name="Li W."/>
            <person name="Lyons J.B."/>
            <person name="Morris A."/>
            <person name="Nichols S."/>
            <person name="Richter D.J."/>
            <person name="Salamov A."/>
            <person name="Bork P."/>
            <person name="Lim W.A."/>
            <person name="Manning G."/>
            <person name="Miller W.T."/>
            <person name="McGinnis W."/>
            <person name="Shapiro H."/>
            <person name="Tjian R."/>
            <person name="Grigoriev I.V."/>
            <person name="Rokhsar D."/>
        </authorList>
    </citation>
    <scope>NUCLEOTIDE SEQUENCE [LARGE SCALE GENOMIC DNA]</scope>
    <source>
        <strain evidence="11">MX1 / ATCC 50154</strain>
    </source>
</reference>
<dbReference type="AlphaFoldDB" id="A9UV49"/>
<proteinExistence type="predicted"/>
<keyword evidence="11" id="KW-1185">Reference proteome</keyword>
<dbReference type="GO" id="GO:0005675">
    <property type="term" value="C:transcription factor TFIIH holo complex"/>
    <property type="evidence" value="ECO:0000318"/>
    <property type="project" value="GO_Central"/>
</dbReference>
<dbReference type="PANTHER" id="PTHR12683:SF13">
    <property type="entry name" value="CDK-ACTIVATING KINASE ASSEMBLY FACTOR MAT1"/>
    <property type="match status" value="1"/>
</dbReference>
<evidence type="ECO:0000259" key="9">
    <source>
        <dbReference type="PROSITE" id="PS50089"/>
    </source>
</evidence>
<dbReference type="GO" id="GO:0006289">
    <property type="term" value="P:nucleotide-excision repair"/>
    <property type="evidence" value="ECO:0007669"/>
    <property type="project" value="InterPro"/>
</dbReference>
<keyword evidence="3 6" id="KW-0863">Zinc-finger</keyword>
<dbReference type="Proteomes" id="UP000001357">
    <property type="component" value="Unassembled WGS sequence"/>
</dbReference>
<evidence type="ECO:0000313" key="11">
    <source>
        <dbReference type="Proteomes" id="UP000001357"/>
    </source>
</evidence>
<dbReference type="NCBIfam" id="TIGR00570">
    <property type="entry name" value="cdk7"/>
    <property type="match status" value="1"/>
</dbReference>
<evidence type="ECO:0000256" key="3">
    <source>
        <dbReference type="ARBA" id="ARBA00022771"/>
    </source>
</evidence>
<evidence type="ECO:0000256" key="6">
    <source>
        <dbReference type="PROSITE-ProRule" id="PRU00175"/>
    </source>
</evidence>
<evidence type="ECO:0000256" key="2">
    <source>
        <dbReference type="ARBA" id="ARBA00022723"/>
    </source>
</evidence>
<dbReference type="OMA" id="CINCLND"/>
<dbReference type="eggNOG" id="KOG3800">
    <property type="taxonomic scope" value="Eukaryota"/>
</dbReference>
<dbReference type="InParanoid" id="A9UV49"/>
<dbReference type="KEGG" id="mbr:MONBRDRAFT_6728"/>
<evidence type="ECO:0000313" key="10">
    <source>
        <dbReference type="EMBL" id="EDQ90833.1"/>
    </source>
</evidence>
<dbReference type="EMBL" id="CH991546">
    <property type="protein sequence ID" value="EDQ90833.1"/>
    <property type="molecule type" value="Genomic_DNA"/>
</dbReference>
<feature type="coiled-coil region" evidence="7">
    <location>
        <begin position="161"/>
        <end position="205"/>
    </location>
</feature>
<keyword evidence="5" id="KW-0539">Nucleus</keyword>
<dbReference type="Pfam" id="PF17121">
    <property type="entry name" value="zf-C3HC4_5"/>
    <property type="match status" value="1"/>
</dbReference>
<evidence type="ECO:0000256" key="5">
    <source>
        <dbReference type="ARBA" id="ARBA00023242"/>
    </source>
</evidence>
<dbReference type="PROSITE" id="PS50089">
    <property type="entry name" value="ZF_RING_2"/>
    <property type="match status" value="1"/>
</dbReference>
<dbReference type="STRING" id="81824.A9UV49"/>
<dbReference type="Pfam" id="PF06391">
    <property type="entry name" value="MAT1"/>
    <property type="match status" value="1"/>
</dbReference>
<evidence type="ECO:0000256" key="1">
    <source>
        <dbReference type="ARBA" id="ARBA00004123"/>
    </source>
</evidence>
<dbReference type="GO" id="GO:0061575">
    <property type="term" value="F:cyclin-dependent protein serine/threonine kinase activator activity"/>
    <property type="evidence" value="ECO:0007669"/>
    <property type="project" value="InterPro"/>
</dbReference>
<dbReference type="InterPro" id="IPR013083">
    <property type="entry name" value="Znf_RING/FYVE/PHD"/>
</dbReference>
<dbReference type="Gene3D" id="3.30.40.10">
    <property type="entry name" value="Zinc/RING finger domain, C3HC4 (zinc finger)"/>
    <property type="match status" value="1"/>
</dbReference>
<dbReference type="InterPro" id="IPR017907">
    <property type="entry name" value="Znf_RING_CS"/>
</dbReference>
<feature type="compositionally biased region" description="Low complexity" evidence="8">
    <location>
        <begin position="1"/>
        <end position="25"/>
    </location>
</feature>
<keyword evidence="7" id="KW-0175">Coiled coil</keyword>
<dbReference type="PANTHER" id="PTHR12683">
    <property type="entry name" value="CDK-ACTIVATING KINASE ASSEMBLY FACTOR MAT1"/>
    <property type="match status" value="1"/>
</dbReference>
<dbReference type="InterPro" id="IPR004575">
    <property type="entry name" value="MAT1/Tfb3"/>
</dbReference>
<sequence length="345" mass="39395">MEVDEPPTAGSAVVAATTGTTPGSSDPSERAGFCRPEDEVCPHCKANRYTRKDLRLFTSLCGHFLCGECLDNLFQRATIRCPTCREERRRNDYELKVFDSGHVQRDVAIRRRQLQRLNLTEKDFPTLAAYNDYLEQREDIAYNLSNDLDLVETGQRLDKLLNDYAEQIATNEARADRLRRERLQRQKLEQDAALARRRLAEQRAIQAEQRRTKERTMIMGLLERGVELKQARLQVKTELDQEERALADEAARLRQQQEADAHMETLVPREAAPLFVYQRPTRKLANGLITPPTPEIAQAFYASGATWQQALNGNVAETLLRVGGYLPEWTLKRGLQEALDGLTLD</sequence>
<dbReference type="SMART" id="SM00184">
    <property type="entry name" value="RING"/>
    <property type="match status" value="1"/>
</dbReference>
<dbReference type="GO" id="GO:0006281">
    <property type="term" value="P:DNA repair"/>
    <property type="evidence" value="ECO:0000318"/>
    <property type="project" value="GO_Central"/>
</dbReference>
<name>A9UV49_MONBE</name>
<dbReference type="GeneID" id="5889582"/>
<dbReference type="GO" id="GO:0008270">
    <property type="term" value="F:zinc ion binding"/>
    <property type="evidence" value="ECO:0007669"/>
    <property type="project" value="UniProtKB-KW"/>
</dbReference>
<feature type="domain" description="RING-type" evidence="9">
    <location>
        <begin position="41"/>
        <end position="85"/>
    </location>
</feature>
<evidence type="ECO:0000256" key="4">
    <source>
        <dbReference type="ARBA" id="ARBA00022833"/>
    </source>
</evidence>
<dbReference type="FunCoup" id="A9UV49">
    <property type="interactions" value="818"/>
</dbReference>
<gene>
    <name evidence="10" type="ORF">MONBRDRAFT_6728</name>
</gene>
<dbReference type="InterPro" id="IPR001841">
    <property type="entry name" value="Znf_RING"/>
</dbReference>
<dbReference type="SUPFAM" id="SSF57850">
    <property type="entry name" value="RING/U-box"/>
    <property type="match status" value="1"/>
</dbReference>
<dbReference type="GO" id="GO:0006357">
    <property type="term" value="P:regulation of transcription by RNA polymerase II"/>
    <property type="evidence" value="ECO:0000318"/>
    <property type="project" value="GO_Central"/>
</dbReference>
<evidence type="ECO:0000256" key="8">
    <source>
        <dbReference type="SAM" id="MobiDB-lite"/>
    </source>
</evidence>
<dbReference type="FunFam" id="3.30.40.10:FF:000572">
    <property type="entry name" value="CDK-activating kinase assembly factor MAT1"/>
    <property type="match status" value="1"/>
</dbReference>
<dbReference type="RefSeq" id="XP_001744130.1">
    <property type="nucleotide sequence ID" value="XM_001744078.1"/>
</dbReference>
<protein>
    <recommendedName>
        <fullName evidence="9">RING-type domain-containing protein</fullName>
    </recommendedName>
</protein>
<keyword evidence="2" id="KW-0479">Metal-binding</keyword>
<feature type="region of interest" description="Disordered" evidence="8">
    <location>
        <begin position="1"/>
        <end position="31"/>
    </location>
</feature>
<organism evidence="10 11">
    <name type="scientific">Monosiga brevicollis</name>
    <name type="common">Choanoflagellate</name>
    <dbReference type="NCBI Taxonomy" id="81824"/>
    <lineage>
        <taxon>Eukaryota</taxon>
        <taxon>Choanoflagellata</taxon>
        <taxon>Craspedida</taxon>
        <taxon>Salpingoecidae</taxon>
        <taxon>Monosiga</taxon>
    </lineage>
</organism>
<dbReference type="InterPro" id="IPR015877">
    <property type="entry name" value="MAT1_centre"/>
</dbReference>